<dbReference type="InterPro" id="IPR002347">
    <property type="entry name" value="SDR_fam"/>
</dbReference>
<evidence type="ECO:0000256" key="13">
    <source>
        <dbReference type="ARBA" id="ARBA00038849"/>
    </source>
</evidence>
<keyword evidence="4" id="KW-0597">Phosphoprotein</keyword>
<evidence type="ECO:0000256" key="14">
    <source>
        <dbReference type="ARBA" id="ARBA00041063"/>
    </source>
</evidence>
<evidence type="ECO:0000256" key="5">
    <source>
        <dbReference type="ARBA" id="ARBA00022832"/>
    </source>
</evidence>
<keyword evidence="7" id="KW-0560">Oxidoreductase</keyword>
<comment type="catalytic activity">
    <reaction evidence="17">
        <text>(2E)-hexenoyl-CoA + NADPH + H(+) = hexanoyl-CoA + NADP(+)</text>
        <dbReference type="Rhea" id="RHEA:44956"/>
        <dbReference type="ChEBI" id="CHEBI:15378"/>
        <dbReference type="ChEBI" id="CHEBI:57783"/>
        <dbReference type="ChEBI" id="CHEBI:58349"/>
        <dbReference type="ChEBI" id="CHEBI:62077"/>
        <dbReference type="ChEBI" id="CHEBI:62620"/>
    </reaction>
    <physiologicalReaction direction="left-to-right" evidence="17">
        <dbReference type="Rhea" id="RHEA:44957"/>
    </physiologicalReaction>
</comment>
<evidence type="ECO:0000256" key="12">
    <source>
        <dbReference type="ARBA" id="ARBA00038622"/>
    </source>
</evidence>
<evidence type="ECO:0000256" key="6">
    <source>
        <dbReference type="ARBA" id="ARBA00022857"/>
    </source>
</evidence>
<dbReference type="PANTHER" id="PTHR24317:SF7">
    <property type="entry name" value="PEROXISOMAL TRANS-2-ENOYL-COA REDUCTASE"/>
    <property type="match status" value="1"/>
</dbReference>
<keyword evidence="5" id="KW-0276">Fatty acid metabolism</keyword>
<evidence type="ECO:0000256" key="11">
    <source>
        <dbReference type="ARBA" id="ARBA00037124"/>
    </source>
</evidence>
<keyword evidence="8" id="KW-0443">Lipid metabolism</keyword>
<dbReference type="GO" id="GO:0019166">
    <property type="term" value="F:trans-2-enoyl-CoA reductase (NADPH) activity"/>
    <property type="evidence" value="ECO:0007669"/>
    <property type="project" value="UniProtKB-EC"/>
</dbReference>
<keyword evidence="3" id="KW-0444">Lipid biosynthesis</keyword>
<evidence type="ECO:0000256" key="1">
    <source>
        <dbReference type="ARBA" id="ARBA00004275"/>
    </source>
</evidence>
<evidence type="ECO:0000313" key="21">
    <source>
        <dbReference type="EMBL" id="CAE0627259.1"/>
    </source>
</evidence>
<gene>
    <name evidence="21" type="ORF">HAKA00212_LOCUS5937</name>
</gene>
<dbReference type="Gene3D" id="3.40.50.720">
    <property type="entry name" value="NAD(P)-binding Rossmann-like Domain"/>
    <property type="match status" value="1"/>
</dbReference>
<dbReference type="GO" id="GO:0033306">
    <property type="term" value="P:phytol metabolic process"/>
    <property type="evidence" value="ECO:0007669"/>
    <property type="project" value="TreeGrafter"/>
</dbReference>
<comment type="subunit">
    <text evidence="12">Interacts with PEX5, probably required to target it into peroxisomes.</text>
</comment>
<comment type="catalytic activity">
    <reaction evidence="18">
        <text>a (2E)-enoyl-CoA + NADPH + H(+) = a 2,3-saturated acyl-CoA + NADP(+)</text>
        <dbReference type="Rhea" id="RHEA:33763"/>
        <dbReference type="ChEBI" id="CHEBI:15378"/>
        <dbReference type="ChEBI" id="CHEBI:57783"/>
        <dbReference type="ChEBI" id="CHEBI:58349"/>
        <dbReference type="ChEBI" id="CHEBI:58856"/>
        <dbReference type="ChEBI" id="CHEBI:65111"/>
        <dbReference type="EC" id="1.3.1.38"/>
    </reaction>
    <physiologicalReaction direction="left-to-right" evidence="18">
        <dbReference type="Rhea" id="RHEA:33764"/>
    </physiologicalReaction>
</comment>
<dbReference type="InterPro" id="IPR036291">
    <property type="entry name" value="NAD(P)-bd_dom_sf"/>
</dbReference>
<sequence length="287" mass="30519">MESWKSAFRANLFDGKVAIVTGGGTGLGLAITEELCSLGCTVIIGARKLERCEEAAQRLNSEGHPGTVVPYAMDLRDEASVNNLMKFVVERFGKIDFLVNNAGGQFLKSAEEISANGFRAVVDTNLTGTFLACHAAYHAWMKDHGGAIVNIIMSMRNGFPMMAHSGAARAGVENLTRSLALEWVNAGVRLNCVSPGIIYTESGFANYGPVAEKLLPQLMKAIPAKRLGTPQETAGAAVFLLSPAAAYITGTTVDVDGGLGMSYLPLVRIKNKNRLGVYGTLPPKAKL</sequence>
<evidence type="ECO:0000256" key="9">
    <source>
        <dbReference type="ARBA" id="ARBA00023140"/>
    </source>
</evidence>
<comment type="pathway">
    <text evidence="2">Lipid metabolism.</text>
</comment>
<comment type="function">
    <text evidence="11">Participates in chain elongation of fatty acids. Catalyzes the reduction of trans-2-enoyl-CoAs of varying chain lengths from 6:1 to 16:1, having maximum activity with 10:1 CoA. Has no 2,4-dienoyl-CoA reductase activity.</text>
</comment>
<dbReference type="InterPro" id="IPR052388">
    <property type="entry name" value="Peroxisomal_t2-enoyl-CoA_red"/>
</dbReference>
<dbReference type="PRINTS" id="PR00080">
    <property type="entry name" value="SDRFAMILY"/>
</dbReference>
<comment type="catalytic activity">
    <reaction evidence="20">
        <text>(2E)-octenoyl-CoA + NADPH + H(+) = octanoyl-CoA + NADP(+)</text>
        <dbReference type="Rhea" id="RHEA:44952"/>
        <dbReference type="ChEBI" id="CHEBI:15378"/>
        <dbReference type="ChEBI" id="CHEBI:57386"/>
        <dbReference type="ChEBI" id="CHEBI:57783"/>
        <dbReference type="ChEBI" id="CHEBI:58349"/>
        <dbReference type="ChEBI" id="CHEBI:62242"/>
    </reaction>
    <physiologicalReaction direction="left-to-right" evidence="20">
        <dbReference type="Rhea" id="RHEA:44953"/>
    </physiologicalReaction>
</comment>
<evidence type="ECO:0000256" key="10">
    <source>
        <dbReference type="ARBA" id="ARBA00023160"/>
    </source>
</evidence>
<protein>
    <recommendedName>
        <fullName evidence="14">Peroxisomal trans-2-enoyl-CoA reductase</fullName>
        <ecNumber evidence="13">1.3.1.38</ecNumber>
    </recommendedName>
</protein>
<dbReference type="PRINTS" id="PR00081">
    <property type="entry name" value="GDHRDH"/>
</dbReference>
<keyword evidence="6" id="KW-0521">NADP</keyword>
<proteinExistence type="predicted"/>
<name>A0A6S9IJ31_HETAK</name>
<dbReference type="EC" id="1.3.1.38" evidence="13"/>
<reference evidence="21" key="1">
    <citation type="submission" date="2021-01" db="EMBL/GenBank/DDBJ databases">
        <authorList>
            <person name="Corre E."/>
            <person name="Pelletier E."/>
            <person name="Niang G."/>
            <person name="Scheremetjew M."/>
            <person name="Finn R."/>
            <person name="Kale V."/>
            <person name="Holt S."/>
            <person name="Cochrane G."/>
            <person name="Meng A."/>
            <person name="Brown T."/>
            <person name="Cohen L."/>
        </authorList>
    </citation>
    <scope>NUCLEOTIDE SEQUENCE</scope>
    <source>
        <strain evidence="21">CCMP3107</strain>
    </source>
</reference>
<accession>A0A6S9IJ31</accession>
<evidence type="ECO:0000256" key="15">
    <source>
        <dbReference type="ARBA" id="ARBA00047570"/>
    </source>
</evidence>
<dbReference type="GO" id="GO:0006633">
    <property type="term" value="P:fatty acid biosynthetic process"/>
    <property type="evidence" value="ECO:0007669"/>
    <property type="project" value="UniProtKB-KW"/>
</dbReference>
<evidence type="ECO:0000256" key="4">
    <source>
        <dbReference type="ARBA" id="ARBA00022553"/>
    </source>
</evidence>
<evidence type="ECO:0000256" key="8">
    <source>
        <dbReference type="ARBA" id="ARBA00023098"/>
    </source>
</evidence>
<dbReference type="FunFam" id="3.40.50.720:FF:000084">
    <property type="entry name" value="Short-chain dehydrogenase reductase"/>
    <property type="match status" value="1"/>
</dbReference>
<evidence type="ECO:0000256" key="20">
    <source>
        <dbReference type="ARBA" id="ARBA00049559"/>
    </source>
</evidence>
<evidence type="ECO:0000256" key="3">
    <source>
        <dbReference type="ARBA" id="ARBA00022516"/>
    </source>
</evidence>
<dbReference type="EMBL" id="HBIU01013049">
    <property type="protein sequence ID" value="CAE0627259.1"/>
    <property type="molecule type" value="Transcribed_RNA"/>
</dbReference>
<evidence type="ECO:0000256" key="17">
    <source>
        <dbReference type="ARBA" id="ARBA00049108"/>
    </source>
</evidence>
<keyword evidence="10" id="KW-0275">Fatty acid biosynthesis</keyword>
<dbReference type="SUPFAM" id="SSF51735">
    <property type="entry name" value="NAD(P)-binding Rossmann-fold domains"/>
    <property type="match status" value="1"/>
</dbReference>
<comment type="subcellular location">
    <subcellularLocation>
        <location evidence="1">Peroxisome</location>
    </subcellularLocation>
</comment>
<keyword evidence="9" id="KW-0576">Peroxisome</keyword>
<evidence type="ECO:0000256" key="19">
    <source>
        <dbReference type="ARBA" id="ARBA00049386"/>
    </source>
</evidence>
<dbReference type="AlphaFoldDB" id="A0A6S9IJ31"/>
<evidence type="ECO:0000256" key="2">
    <source>
        <dbReference type="ARBA" id="ARBA00005189"/>
    </source>
</evidence>
<dbReference type="GO" id="GO:0005777">
    <property type="term" value="C:peroxisome"/>
    <property type="evidence" value="ECO:0007669"/>
    <property type="project" value="UniProtKB-SubCell"/>
</dbReference>
<organism evidence="21">
    <name type="scientific">Heterosigma akashiwo</name>
    <name type="common">Chromophytic alga</name>
    <name type="synonym">Heterosigma carterae</name>
    <dbReference type="NCBI Taxonomy" id="2829"/>
    <lineage>
        <taxon>Eukaryota</taxon>
        <taxon>Sar</taxon>
        <taxon>Stramenopiles</taxon>
        <taxon>Ochrophyta</taxon>
        <taxon>Raphidophyceae</taxon>
        <taxon>Chattonellales</taxon>
        <taxon>Chattonellaceae</taxon>
        <taxon>Heterosigma</taxon>
    </lineage>
</organism>
<evidence type="ECO:0000256" key="18">
    <source>
        <dbReference type="ARBA" id="ARBA00049251"/>
    </source>
</evidence>
<evidence type="ECO:0000256" key="7">
    <source>
        <dbReference type="ARBA" id="ARBA00023002"/>
    </source>
</evidence>
<comment type="catalytic activity">
    <reaction evidence="15">
        <text>(2E)-dodecenoyl-CoA + NADPH + H(+) = dodecanoyl-CoA + NADP(+)</text>
        <dbReference type="Rhea" id="RHEA:44964"/>
        <dbReference type="ChEBI" id="CHEBI:15378"/>
        <dbReference type="ChEBI" id="CHEBI:57330"/>
        <dbReference type="ChEBI" id="CHEBI:57375"/>
        <dbReference type="ChEBI" id="CHEBI:57783"/>
        <dbReference type="ChEBI" id="CHEBI:58349"/>
    </reaction>
    <physiologicalReaction direction="left-to-right" evidence="15">
        <dbReference type="Rhea" id="RHEA:44965"/>
    </physiologicalReaction>
</comment>
<dbReference type="PANTHER" id="PTHR24317">
    <property type="entry name" value="PEROXISOMAL TRANS-2-ENOYL-COA REDUCTASE"/>
    <property type="match status" value="1"/>
</dbReference>
<comment type="catalytic activity">
    <reaction evidence="16">
        <text>(2E)-tetradecenoyl-CoA + NADPH + H(+) = tetradecanoyl-CoA + NADP(+)</text>
        <dbReference type="Rhea" id="RHEA:44968"/>
        <dbReference type="ChEBI" id="CHEBI:15378"/>
        <dbReference type="ChEBI" id="CHEBI:57385"/>
        <dbReference type="ChEBI" id="CHEBI:57783"/>
        <dbReference type="ChEBI" id="CHEBI:58349"/>
        <dbReference type="ChEBI" id="CHEBI:61405"/>
    </reaction>
    <physiologicalReaction direction="left-to-right" evidence="16">
        <dbReference type="Rhea" id="RHEA:44969"/>
    </physiologicalReaction>
</comment>
<comment type="catalytic activity">
    <reaction evidence="19">
        <text>(2E)-decenoyl-CoA + NADPH + H(+) = decanoyl-CoA + NADP(+)</text>
        <dbReference type="Rhea" id="RHEA:44960"/>
        <dbReference type="ChEBI" id="CHEBI:15378"/>
        <dbReference type="ChEBI" id="CHEBI:57783"/>
        <dbReference type="ChEBI" id="CHEBI:58349"/>
        <dbReference type="ChEBI" id="CHEBI:61406"/>
        <dbReference type="ChEBI" id="CHEBI:61430"/>
    </reaction>
    <physiologicalReaction direction="left-to-right" evidence="19">
        <dbReference type="Rhea" id="RHEA:44961"/>
    </physiologicalReaction>
</comment>
<dbReference type="Pfam" id="PF13561">
    <property type="entry name" value="adh_short_C2"/>
    <property type="match status" value="1"/>
</dbReference>
<evidence type="ECO:0000256" key="16">
    <source>
        <dbReference type="ARBA" id="ARBA00048686"/>
    </source>
</evidence>